<evidence type="ECO:0000256" key="1">
    <source>
        <dbReference type="ARBA" id="ARBA00022801"/>
    </source>
</evidence>
<dbReference type="CDD" id="cd04678">
    <property type="entry name" value="NUDIX_MTH2_Nudt15"/>
    <property type="match status" value="1"/>
</dbReference>
<dbReference type="Gene3D" id="3.90.79.10">
    <property type="entry name" value="Nucleoside Triphosphate Pyrophosphohydrolase"/>
    <property type="match status" value="1"/>
</dbReference>
<dbReference type="PRINTS" id="PR00502">
    <property type="entry name" value="NUDIXFAMILY"/>
</dbReference>
<evidence type="ECO:0000256" key="2">
    <source>
        <dbReference type="RuleBase" id="RU003476"/>
    </source>
</evidence>
<evidence type="ECO:0000259" key="3">
    <source>
        <dbReference type="PROSITE" id="PS51462"/>
    </source>
</evidence>
<keyword evidence="1 2" id="KW-0378">Hydrolase</keyword>
<keyword evidence="5" id="KW-1185">Reference proteome</keyword>
<dbReference type="PROSITE" id="PS51462">
    <property type="entry name" value="NUDIX"/>
    <property type="match status" value="1"/>
</dbReference>
<dbReference type="GO" id="GO:0005829">
    <property type="term" value="C:cytosol"/>
    <property type="evidence" value="ECO:0007669"/>
    <property type="project" value="TreeGrafter"/>
</dbReference>
<gene>
    <name evidence="4" type="ORF">CTI12_AA142270</name>
</gene>
<keyword evidence="4" id="KW-0934">Plastid</keyword>
<geneLocation type="chloroplast" evidence="4"/>
<dbReference type="Pfam" id="PF00293">
    <property type="entry name" value="NUDIX"/>
    <property type="match status" value="1"/>
</dbReference>
<dbReference type="PANTHER" id="PTHR16099:SF6">
    <property type="entry name" value="HYDROLASE"/>
    <property type="match status" value="1"/>
</dbReference>
<dbReference type="FunFam" id="3.90.79.10:FF:000060">
    <property type="entry name" value="Nudix hydrolase 1"/>
    <property type="match status" value="1"/>
</dbReference>
<evidence type="ECO:0000313" key="4">
    <source>
        <dbReference type="EMBL" id="PWA86042.1"/>
    </source>
</evidence>
<dbReference type="SUPFAM" id="SSF55811">
    <property type="entry name" value="Nudix"/>
    <property type="match status" value="1"/>
</dbReference>
<dbReference type="InterPro" id="IPR020084">
    <property type="entry name" value="NUDIX_hydrolase_CS"/>
</dbReference>
<organism evidence="4 5">
    <name type="scientific">Artemisia annua</name>
    <name type="common">Sweet wormwood</name>
    <dbReference type="NCBI Taxonomy" id="35608"/>
    <lineage>
        <taxon>Eukaryota</taxon>
        <taxon>Viridiplantae</taxon>
        <taxon>Streptophyta</taxon>
        <taxon>Embryophyta</taxon>
        <taxon>Tracheophyta</taxon>
        <taxon>Spermatophyta</taxon>
        <taxon>Magnoliopsida</taxon>
        <taxon>eudicotyledons</taxon>
        <taxon>Gunneridae</taxon>
        <taxon>Pentapetalae</taxon>
        <taxon>asterids</taxon>
        <taxon>campanulids</taxon>
        <taxon>Asterales</taxon>
        <taxon>Asteraceae</taxon>
        <taxon>Asteroideae</taxon>
        <taxon>Anthemideae</taxon>
        <taxon>Artemisiinae</taxon>
        <taxon>Artemisia</taxon>
    </lineage>
</organism>
<reference evidence="4 5" key="1">
    <citation type="journal article" date="2018" name="Mol. Plant">
        <title>The genome of Artemisia annua provides insight into the evolution of Asteraceae family and artemisinin biosynthesis.</title>
        <authorList>
            <person name="Shen Q."/>
            <person name="Zhang L."/>
            <person name="Liao Z."/>
            <person name="Wang S."/>
            <person name="Yan T."/>
            <person name="Shi P."/>
            <person name="Liu M."/>
            <person name="Fu X."/>
            <person name="Pan Q."/>
            <person name="Wang Y."/>
            <person name="Lv Z."/>
            <person name="Lu X."/>
            <person name="Zhang F."/>
            <person name="Jiang W."/>
            <person name="Ma Y."/>
            <person name="Chen M."/>
            <person name="Hao X."/>
            <person name="Li L."/>
            <person name="Tang Y."/>
            <person name="Lv G."/>
            <person name="Zhou Y."/>
            <person name="Sun X."/>
            <person name="Brodelius P.E."/>
            <person name="Rose J.K.C."/>
            <person name="Tang K."/>
        </authorList>
    </citation>
    <scope>NUCLEOTIDE SEQUENCE [LARGE SCALE GENOMIC DNA]</scope>
    <source>
        <strain evidence="5">cv. Huhao1</strain>
        <tissue evidence="4">Leaf</tissue>
    </source>
</reference>
<feature type="domain" description="Nudix hydrolase" evidence="3">
    <location>
        <begin position="96"/>
        <end position="227"/>
    </location>
</feature>
<dbReference type="InterPro" id="IPR020476">
    <property type="entry name" value="Nudix_hydrolase"/>
</dbReference>
<sequence>MATVSLGTRGISLDVDRGLTSGKNIISSQTVYKFLNSSQERCVMKPVKSSMKIVEERRKRAFSLTRSIFQTSCLKFPSDSKVKRVGASHIDNGATSQAPEVGITVFIVKDNKILLGRRSSAIVAGNSYNLPGGHLEYGETFEEGIKREVKEETGLDITNIEVLTTANHILSDVHVVVTYMRATLSDPNQTPQNIEPEKCESWDWYDLKNLPQPLFEPLREMLQDGNYNNLLATHA</sequence>
<accession>A0A2U1PJZ8</accession>
<comment type="caution">
    <text evidence="4">The sequence shown here is derived from an EMBL/GenBank/DDBJ whole genome shotgun (WGS) entry which is preliminary data.</text>
</comment>
<protein>
    <submittedName>
        <fullName evidence="4">NUDIX hydrolase domain-like protein</fullName>
    </submittedName>
</protein>
<dbReference type="OrthoDB" id="447842at2759"/>
<dbReference type="AlphaFoldDB" id="A0A2U1PJZ8"/>
<comment type="similarity">
    <text evidence="2">Belongs to the Nudix hydrolase family.</text>
</comment>
<dbReference type="STRING" id="35608.A0A2U1PJZ8"/>
<dbReference type="EMBL" id="PKPP01001060">
    <property type="protein sequence ID" value="PWA86042.1"/>
    <property type="molecule type" value="Genomic_DNA"/>
</dbReference>
<name>A0A2U1PJZ8_ARTAN</name>
<dbReference type="InterPro" id="IPR000086">
    <property type="entry name" value="NUDIX_hydrolase_dom"/>
</dbReference>
<dbReference type="InterPro" id="IPR015797">
    <property type="entry name" value="NUDIX_hydrolase-like_dom_sf"/>
</dbReference>
<evidence type="ECO:0000313" key="5">
    <source>
        <dbReference type="Proteomes" id="UP000245207"/>
    </source>
</evidence>
<proteinExistence type="inferred from homology"/>
<dbReference type="PANTHER" id="PTHR16099">
    <property type="entry name" value="8-OXO-DGTP DIPHOSPHATES NUDT15"/>
    <property type="match status" value="1"/>
</dbReference>
<dbReference type="Proteomes" id="UP000245207">
    <property type="component" value="Unassembled WGS sequence"/>
</dbReference>
<dbReference type="GO" id="GO:0006203">
    <property type="term" value="P:dGTP catabolic process"/>
    <property type="evidence" value="ECO:0007669"/>
    <property type="project" value="TreeGrafter"/>
</dbReference>
<dbReference type="GO" id="GO:0035539">
    <property type="term" value="F:8-oxo-7,8-dihydrodeoxyguanosine triphosphate pyrophosphatase activity"/>
    <property type="evidence" value="ECO:0007669"/>
    <property type="project" value="TreeGrafter"/>
</dbReference>
<dbReference type="PROSITE" id="PS00893">
    <property type="entry name" value="NUDIX_BOX"/>
    <property type="match status" value="1"/>
</dbReference>
<keyword evidence="4" id="KW-0150">Chloroplast</keyword>